<dbReference type="EMBL" id="MHQY01000003">
    <property type="protein sequence ID" value="OHA14724.1"/>
    <property type="molecule type" value="Genomic_DNA"/>
</dbReference>
<gene>
    <name evidence="2" type="ORF">A3G49_03235</name>
</gene>
<dbReference type="AlphaFoldDB" id="A0A1G2LT84"/>
<evidence type="ECO:0000313" key="2">
    <source>
        <dbReference type="EMBL" id="OHA14724.1"/>
    </source>
</evidence>
<comment type="caution">
    <text evidence="2">The sequence shown here is derived from an EMBL/GenBank/DDBJ whole genome shotgun (WGS) entry which is preliminary data.</text>
</comment>
<keyword evidence="1" id="KW-0175">Coiled coil</keyword>
<feature type="coiled-coil region" evidence="1">
    <location>
        <begin position="22"/>
        <end position="64"/>
    </location>
</feature>
<evidence type="ECO:0000256" key="1">
    <source>
        <dbReference type="SAM" id="Coils"/>
    </source>
</evidence>
<sequence length="363" mass="42178">MTNNIEMPAEHPLEGAGEELTVKGLQRATQNLKTKIENVKRMKEKHVEEKITEYDALIEEARQKQILYNEANDTLEYYRGVDEAGLLDAEDKKNLEELEKQVRTIENDFETINTRIKSIYEQPEIGKRIVESAEKNERTLEAEKEFTKSVQELERKIDELAESIKQEALRVEKLKEEEQKAVQAIEEANKIVRRTIVDADVISKNNPSIFRMQDLYSSLESPQEFFEGLRRRRSKLGIFQGKEKAKIDLVLRHEKDFEAETIAREQYKEVSKIYREAQEVPELSERCRELFISAWETERAYTNIGGKPTGLARILAERLYKNFPKIKEKGSQTEITLPWQEIILNAIVRKAGSAGLIQYPKGF</sequence>
<dbReference type="Proteomes" id="UP000177171">
    <property type="component" value="Unassembled WGS sequence"/>
</dbReference>
<name>A0A1G2LT84_9BACT</name>
<accession>A0A1G2LT84</accession>
<feature type="coiled-coil region" evidence="1">
    <location>
        <begin position="88"/>
        <end position="195"/>
    </location>
</feature>
<proteinExistence type="predicted"/>
<organism evidence="2 3">
    <name type="scientific">Candidatus Sungbacteria bacterium RIFCSPLOWO2_12_FULL_41_11</name>
    <dbReference type="NCBI Taxonomy" id="1802286"/>
    <lineage>
        <taxon>Bacteria</taxon>
        <taxon>Candidatus Sungiibacteriota</taxon>
    </lineage>
</organism>
<protein>
    <submittedName>
        <fullName evidence="2">Uncharacterized protein</fullName>
    </submittedName>
</protein>
<evidence type="ECO:0000313" key="3">
    <source>
        <dbReference type="Proteomes" id="UP000177171"/>
    </source>
</evidence>
<reference evidence="2 3" key="1">
    <citation type="journal article" date="2016" name="Nat. Commun.">
        <title>Thousands of microbial genomes shed light on interconnected biogeochemical processes in an aquifer system.</title>
        <authorList>
            <person name="Anantharaman K."/>
            <person name="Brown C.T."/>
            <person name="Hug L.A."/>
            <person name="Sharon I."/>
            <person name="Castelle C.J."/>
            <person name="Probst A.J."/>
            <person name="Thomas B.C."/>
            <person name="Singh A."/>
            <person name="Wilkins M.J."/>
            <person name="Karaoz U."/>
            <person name="Brodie E.L."/>
            <person name="Williams K.H."/>
            <person name="Hubbard S.S."/>
            <person name="Banfield J.F."/>
        </authorList>
    </citation>
    <scope>NUCLEOTIDE SEQUENCE [LARGE SCALE GENOMIC DNA]</scope>
</reference>